<feature type="transmembrane region" description="Helical" evidence="1">
    <location>
        <begin position="232"/>
        <end position="250"/>
    </location>
</feature>
<dbReference type="Proteomes" id="UP000683925">
    <property type="component" value="Unassembled WGS sequence"/>
</dbReference>
<keyword evidence="1" id="KW-0472">Membrane</keyword>
<feature type="transmembrane region" description="Helical" evidence="1">
    <location>
        <begin position="200"/>
        <end position="220"/>
    </location>
</feature>
<feature type="transmembrane region" description="Helical" evidence="1">
    <location>
        <begin position="170"/>
        <end position="194"/>
    </location>
</feature>
<dbReference type="OrthoDB" id="306309at2759"/>
<dbReference type="EMBL" id="CAJJDP010000157">
    <property type="protein sequence ID" value="CAD8211705.1"/>
    <property type="molecule type" value="Genomic_DNA"/>
</dbReference>
<evidence type="ECO:0000256" key="1">
    <source>
        <dbReference type="SAM" id="Phobius"/>
    </source>
</evidence>
<feature type="transmembrane region" description="Helical" evidence="1">
    <location>
        <begin position="256"/>
        <end position="273"/>
    </location>
</feature>
<evidence type="ECO:0000313" key="2">
    <source>
        <dbReference type="EMBL" id="CAD8211705.1"/>
    </source>
</evidence>
<keyword evidence="1" id="KW-0812">Transmembrane</keyword>
<protein>
    <recommendedName>
        <fullName evidence="4">Transmembrane protein</fullName>
    </recommendedName>
</protein>
<feature type="transmembrane region" description="Helical" evidence="1">
    <location>
        <begin position="68"/>
        <end position="85"/>
    </location>
</feature>
<organism evidence="2 3">
    <name type="scientific">Paramecium octaurelia</name>
    <dbReference type="NCBI Taxonomy" id="43137"/>
    <lineage>
        <taxon>Eukaryota</taxon>
        <taxon>Sar</taxon>
        <taxon>Alveolata</taxon>
        <taxon>Ciliophora</taxon>
        <taxon>Intramacronucleata</taxon>
        <taxon>Oligohymenophorea</taxon>
        <taxon>Peniculida</taxon>
        <taxon>Parameciidae</taxon>
        <taxon>Paramecium</taxon>
    </lineage>
</organism>
<proteinExistence type="predicted"/>
<gene>
    <name evidence="2" type="ORF">POCTA_138.1.T1550055</name>
</gene>
<name>A0A8S1YCA5_PAROT</name>
<comment type="caution">
    <text evidence="2">The sequence shown here is derived from an EMBL/GenBank/DDBJ whole genome shotgun (WGS) entry which is preliminary data.</text>
</comment>
<dbReference type="OMA" id="GIYYFNQ"/>
<reference evidence="2" key="1">
    <citation type="submission" date="2021-01" db="EMBL/GenBank/DDBJ databases">
        <authorList>
            <consortium name="Genoscope - CEA"/>
            <person name="William W."/>
        </authorList>
    </citation>
    <scope>NUCLEOTIDE SEQUENCE</scope>
</reference>
<evidence type="ECO:0000313" key="3">
    <source>
        <dbReference type="Proteomes" id="UP000683925"/>
    </source>
</evidence>
<evidence type="ECO:0008006" key="4">
    <source>
        <dbReference type="Google" id="ProtNLM"/>
    </source>
</evidence>
<accession>A0A8S1YCA5</accession>
<keyword evidence="3" id="KW-1185">Reference proteome</keyword>
<feature type="transmembrane region" description="Helical" evidence="1">
    <location>
        <begin position="336"/>
        <end position="360"/>
    </location>
</feature>
<sequence length="404" mass="46215">MIQTDYNQLSYVEMVQQSVVIEEAKYPTLDPIIFSNEQGVKEIKNDGQVEHSAPLKETQNRARFLTRYYCYSILQYIGVLSLFLLTQDFRFVEVLCIVEYSPLDGNQYFYYSSEEYRNGEDYRKLFGRYDSLSKYSFRWTFYASLALTIILTLIIVIGRSSQMITKLQKWLYIVYTILIALDLGGFACISKGSWRNDAKIMYTKIVCGGLIGNALLQILLIKLNKSYSNGKLPIILICLLFTINNLLFAFGCSYSLPIFVFEILLPYGIYYFNQLNKSLLTNPKDLPKSFNILEYLNKQCSKTETALPDQIGSNLAQVKGDNLIINKKILLGYSVIFGYLIFLIILGFVDGGVCIFMSASTLMSLLNTQVASQSLKDEDILIAVCLTYVDFFSPIKNFIRSMKK</sequence>
<dbReference type="AlphaFoldDB" id="A0A8S1YCA5"/>
<feature type="transmembrane region" description="Helical" evidence="1">
    <location>
        <begin position="380"/>
        <end position="399"/>
    </location>
</feature>
<feature type="transmembrane region" description="Helical" evidence="1">
    <location>
        <begin position="139"/>
        <end position="158"/>
    </location>
</feature>
<keyword evidence="1" id="KW-1133">Transmembrane helix</keyword>